<feature type="region of interest" description="Disordered" evidence="1">
    <location>
        <begin position="243"/>
        <end position="304"/>
    </location>
</feature>
<feature type="region of interest" description="Disordered" evidence="1">
    <location>
        <begin position="506"/>
        <end position="527"/>
    </location>
</feature>
<evidence type="ECO:0000256" key="1">
    <source>
        <dbReference type="SAM" id="MobiDB-lite"/>
    </source>
</evidence>
<protein>
    <recommendedName>
        <fullName evidence="2">Death domain-containing protein</fullName>
    </recommendedName>
</protein>
<comment type="caution">
    <text evidence="3">The sequence shown here is derived from an EMBL/GenBank/DDBJ whole genome shotgun (WGS) entry which is preliminary data.</text>
</comment>
<dbReference type="GO" id="GO:0007165">
    <property type="term" value="P:signal transduction"/>
    <property type="evidence" value="ECO:0007669"/>
    <property type="project" value="InterPro"/>
</dbReference>
<feature type="domain" description="Death" evidence="2">
    <location>
        <begin position="412"/>
        <end position="479"/>
    </location>
</feature>
<evidence type="ECO:0000259" key="2">
    <source>
        <dbReference type="PROSITE" id="PS50017"/>
    </source>
</evidence>
<feature type="compositionally biased region" description="Low complexity" evidence="1">
    <location>
        <begin position="634"/>
        <end position="647"/>
    </location>
</feature>
<keyword evidence="4" id="KW-1185">Reference proteome</keyword>
<dbReference type="EMBL" id="CASHTH010002801">
    <property type="protein sequence ID" value="CAI8035406.1"/>
    <property type="molecule type" value="Genomic_DNA"/>
</dbReference>
<dbReference type="PROSITE" id="PS50017">
    <property type="entry name" value="DEATH_DOMAIN"/>
    <property type="match status" value="1"/>
</dbReference>
<feature type="region of interest" description="Disordered" evidence="1">
    <location>
        <begin position="354"/>
        <end position="397"/>
    </location>
</feature>
<reference evidence="3" key="1">
    <citation type="submission" date="2023-03" db="EMBL/GenBank/DDBJ databases">
        <authorList>
            <person name="Steffen K."/>
            <person name="Cardenas P."/>
        </authorList>
    </citation>
    <scope>NUCLEOTIDE SEQUENCE</scope>
</reference>
<gene>
    <name evidence="3" type="ORF">GBAR_LOCUS19876</name>
</gene>
<name>A0AA35SVB7_GEOBA</name>
<dbReference type="Proteomes" id="UP001174909">
    <property type="component" value="Unassembled WGS sequence"/>
</dbReference>
<proteinExistence type="predicted"/>
<dbReference type="InterPro" id="IPR000488">
    <property type="entry name" value="Death_dom"/>
</dbReference>
<accession>A0AA35SVB7</accession>
<feature type="compositionally biased region" description="Polar residues" evidence="1">
    <location>
        <begin position="263"/>
        <end position="279"/>
    </location>
</feature>
<sequence>MYSCFGIPRGPLGELATCYFAADAKYSLPLILFNDTGGVTTIVIDLTTFDVQNATVNAAGNGLIVTVNFIANTTATGCFIVLQSEDGSPDEFRALLRPESETTLVATIDSVPPSTYTMLFYDLEQDGLPNSNVAYERSKITVDGTVTDAPSRFLKSGSELFLTGTAVTVRCEFKEGIEGASCVLVYREYGNKILVVEEYPQNTVFPVTLTVDGDPEKYTYAIFGRSNSDFDGRPIVTKKFQVQVSMPTSHSKPEYPENEKTASQEQIETGVQADTSSQEDFVPADSKSPNQVSESDKSPLTTTKVEKESKYTLVETPFSRVQPTLPIDSIVQYQEIDIRTTHRMARCAYADLGPLPTKRPKSPKIESTTQGPYVDVLPHTATPDNGNGDKATPKGSPTVESVMSLLWGVAGRWKEIAEGLEFDGDLIDEIDTNNDMDEGCLQVCVEIWVTKLEPSWEKLSHVLKELGEVELARQAWSEVADASSQSTDFSGEMVPGVEKTVALDDVNNEDGSRGGKKMMPNDCSSGERGARSAFFAYPALHEEALTVSESCEEDEDTKCDVGTIATVESEEREKVTIVSGTNLFDFPYKPSLGEQLVPHDEPPPEPEENQPQPSPEETDSSQPLPPDPTPPQSQVPEVSPLQLQENNPPTPPPPSLLSREMRRK</sequence>
<feature type="compositionally biased region" description="Basic and acidic residues" evidence="1">
    <location>
        <begin position="251"/>
        <end position="262"/>
    </location>
</feature>
<organism evidence="3 4">
    <name type="scientific">Geodia barretti</name>
    <name type="common">Barrett's horny sponge</name>
    <dbReference type="NCBI Taxonomy" id="519541"/>
    <lineage>
        <taxon>Eukaryota</taxon>
        <taxon>Metazoa</taxon>
        <taxon>Porifera</taxon>
        <taxon>Demospongiae</taxon>
        <taxon>Heteroscleromorpha</taxon>
        <taxon>Tetractinellida</taxon>
        <taxon>Astrophorina</taxon>
        <taxon>Geodiidae</taxon>
        <taxon>Geodia</taxon>
    </lineage>
</organism>
<feature type="region of interest" description="Disordered" evidence="1">
    <location>
        <begin position="583"/>
        <end position="664"/>
    </location>
</feature>
<feature type="compositionally biased region" description="Polar residues" evidence="1">
    <location>
        <begin position="287"/>
        <end position="303"/>
    </location>
</feature>
<dbReference type="AlphaFoldDB" id="A0AA35SVB7"/>
<feature type="compositionally biased region" description="Pro residues" evidence="1">
    <location>
        <begin position="623"/>
        <end position="633"/>
    </location>
</feature>
<evidence type="ECO:0000313" key="4">
    <source>
        <dbReference type="Proteomes" id="UP001174909"/>
    </source>
</evidence>
<evidence type="ECO:0000313" key="3">
    <source>
        <dbReference type="EMBL" id="CAI8035406.1"/>
    </source>
</evidence>